<proteinExistence type="inferred from homology"/>
<comment type="similarity">
    <text evidence="1">Belongs to the adenylyl cyclase class-3 family.</text>
</comment>
<dbReference type="CDD" id="cd07302">
    <property type="entry name" value="CHD"/>
    <property type="match status" value="1"/>
</dbReference>
<feature type="domain" description="Guanylate cyclase" evidence="2">
    <location>
        <begin position="176"/>
        <end position="285"/>
    </location>
</feature>
<name>A0ABZ2PP31_9NOCA</name>
<gene>
    <name evidence="3" type="ORF">WDS16_23645</name>
</gene>
<evidence type="ECO:0000256" key="1">
    <source>
        <dbReference type="ARBA" id="ARBA00005381"/>
    </source>
</evidence>
<dbReference type="SMART" id="SM00044">
    <property type="entry name" value="CYCc"/>
    <property type="match status" value="1"/>
</dbReference>
<protein>
    <submittedName>
        <fullName evidence="3">Adenylate/guanylate cyclase domain-containing protein</fullName>
    </submittedName>
</protein>
<accession>A0ABZ2PP31</accession>
<evidence type="ECO:0000313" key="4">
    <source>
        <dbReference type="Proteomes" id="UP001432000"/>
    </source>
</evidence>
<dbReference type="Pfam" id="PF16701">
    <property type="entry name" value="Ad_Cy_reg"/>
    <property type="match status" value="1"/>
</dbReference>
<organism evidence="3 4">
    <name type="scientific">Rhodococcus sovatensis</name>
    <dbReference type="NCBI Taxonomy" id="1805840"/>
    <lineage>
        <taxon>Bacteria</taxon>
        <taxon>Bacillati</taxon>
        <taxon>Actinomycetota</taxon>
        <taxon>Actinomycetes</taxon>
        <taxon>Mycobacteriales</taxon>
        <taxon>Nocardiaceae</taxon>
        <taxon>Rhodococcus</taxon>
    </lineage>
</organism>
<evidence type="ECO:0000313" key="3">
    <source>
        <dbReference type="EMBL" id="WXG68166.1"/>
    </source>
</evidence>
<dbReference type="SUPFAM" id="SSF55073">
    <property type="entry name" value="Nucleotide cyclase"/>
    <property type="match status" value="1"/>
</dbReference>
<dbReference type="InterPro" id="IPR032026">
    <property type="entry name" value="Ad_Cy_reg"/>
</dbReference>
<dbReference type="PANTHER" id="PTHR43081:SF1">
    <property type="entry name" value="ADENYLATE CYCLASE, TERMINAL-DIFFERENTIATION SPECIFIC"/>
    <property type="match status" value="1"/>
</dbReference>
<dbReference type="InterPro" id="IPR029787">
    <property type="entry name" value="Nucleotide_cyclase"/>
</dbReference>
<dbReference type="InterPro" id="IPR001054">
    <property type="entry name" value="A/G_cyclase"/>
</dbReference>
<evidence type="ECO:0000259" key="2">
    <source>
        <dbReference type="PROSITE" id="PS50125"/>
    </source>
</evidence>
<dbReference type="PANTHER" id="PTHR43081">
    <property type="entry name" value="ADENYLATE CYCLASE, TERMINAL-DIFFERENTIATION SPECIFIC-RELATED"/>
    <property type="match status" value="1"/>
</dbReference>
<dbReference type="EMBL" id="CP147846">
    <property type="protein sequence ID" value="WXG68166.1"/>
    <property type="molecule type" value="Genomic_DNA"/>
</dbReference>
<dbReference type="Proteomes" id="UP001432000">
    <property type="component" value="Chromosome"/>
</dbReference>
<dbReference type="PROSITE" id="PS50125">
    <property type="entry name" value="GUANYLATE_CYCLASE_2"/>
    <property type="match status" value="1"/>
</dbReference>
<sequence>MPEDQIHSVVQAEIDKNLLGGTPKYTREDIVEKSGIAPERVVRLWIAMGFPVHTDPDAVVYTDADLDALRMITGLTEQNVIRPDMEVAIARTLGQTMSRLTEWQVGVVNSHIHDRATEGADPADLDAIRRDAREVAAQTVPTLEALQSYTWRRHLAATAGRSIADPGDEATSRTLAVGFADMVGYTSLTRRLAIEELTELLEEFESVASDIIARGRGSVIKNVGDEVMFSAQTPEDAAHIGLDLQDAFAAKEDMPELRVGIAWGPVLARYGDLYGSVVNMAARLTSSAHPGSVLLDTTMTEALRDDSEFYLKSLRSLRVRGFHKLKPHALRRNKRDQQSRSKDE</sequence>
<reference evidence="3 4" key="1">
    <citation type="submission" date="2024-03" db="EMBL/GenBank/DDBJ databases">
        <title>Natural products discovery in diverse microorganisms through a two-stage MS feature dereplication strategy.</title>
        <authorList>
            <person name="Zhang R."/>
        </authorList>
    </citation>
    <scope>NUCLEOTIDE SEQUENCE [LARGE SCALE GENOMIC DNA]</scope>
    <source>
        <strain evidence="3 4">18930</strain>
    </source>
</reference>
<dbReference type="Gene3D" id="3.30.70.1230">
    <property type="entry name" value="Nucleotide cyclase"/>
    <property type="match status" value="1"/>
</dbReference>
<dbReference type="Pfam" id="PF00211">
    <property type="entry name" value="Guanylate_cyc"/>
    <property type="match status" value="1"/>
</dbReference>
<keyword evidence="4" id="KW-1185">Reference proteome</keyword>
<dbReference type="InterPro" id="IPR050697">
    <property type="entry name" value="Adenylyl/Guanylyl_Cyclase_3/4"/>
</dbReference>
<dbReference type="RefSeq" id="WP_338888189.1">
    <property type="nucleotide sequence ID" value="NZ_CP147846.1"/>
</dbReference>